<dbReference type="Pfam" id="PF01585">
    <property type="entry name" value="G-patch"/>
    <property type="match status" value="1"/>
</dbReference>
<evidence type="ECO:0000256" key="1">
    <source>
        <dbReference type="ARBA" id="ARBA00040365"/>
    </source>
</evidence>
<accession>A0AAN8JJ34</accession>
<proteinExistence type="predicted"/>
<evidence type="ECO:0000313" key="5">
    <source>
        <dbReference type="Proteomes" id="UP001347796"/>
    </source>
</evidence>
<protein>
    <recommendedName>
        <fullName evidence="1">G patch domain-containing protein 4</fullName>
    </recommendedName>
</protein>
<dbReference type="GO" id="GO:0005730">
    <property type="term" value="C:nucleolus"/>
    <property type="evidence" value="ECO:0007669"/>
    <property type="project" value="TreeGrafter"/>
</dbReference>
<comment type="caution">
    <text evidence="4">The sequence shown here is derived from an EMBL/GenBank/DDBJ whole genome shotgun (WGS) entry which is preliminary data.</text>
</comment>
<dbReference type="PROSITE" id="PS50174">
    <property type="entry name" value="G_PATCH"/>
    <property type="match status" value="1"/>
</dbReference>
<dbReference type="InterPro" id="IPR050656">
    <property type="entry name" value="PINX1"/>
</dbReference>
<evidence type="ECO:0000313" key="4">
    <source>
        <dbReference type="EMBL" id="KAK6178552.1"/>
    </source>
</evidence>
<reference evidence="4 5" key="1">
    <citation type="submission" date="2024-01" db="EMBL/GenBank/DDBJ databases">
        <title>The genome of the rayed Mediterranean limpet Patella caerulea (Linnaeus, 1758).</title>
        <authorList>
            <person name="Anh-Thu Weber A."/>
            <person name="Halstead-Nussloch G."/>
        </authorList>
    </citation>
    <scope>NUCLEOTIDE SEQUENCE [LARGE SCALE GENOMIC DNA]</scope>
    <source>
        <strain evidence="4">AATW-2023a</strain>
        <tissue evidence="4">Whole specimen</tissue>
    </source>
</reference>
<evidence type="ECO:0000256" key="2">
    <source>
        <dbReference type="SAM" id="MobiDB-lite"/>
    </source>
</evidence>
<dbReference type="EMBL" id="JAZGQO010000009">
    <property type="protein sequence ID" value="KAK6178552.1"/>
    <property type="molecule type" value="Genomic_DNA"/>
</dbReference>
<sequence length="305" mass="35076">MADCKFARDQLAKYGWVSGSGLGKEEQGMVKPIKVSIKNNKKGVGHDPGKEFTKNWWDHVFNKAASSITVDNTEDGVNVKTLVIEEKQEKKPVLYGNFVKTSTLTNTSDGCEEVFHDKDESSEDEDILKSKKYTVTDEEMFLICGGRTAHKGARHGLKLNGKLQRIEEYEAKMLEELKQRRTDKTIDIEKNSDMKSKKKKKKDKKKDCDEIETIEENKKKSKKICSDVKETNDIINEDDRKQIKAKKREEESVNDNCKLDIICSDSKSKSKKKKRQLDCDSIFDELNNDHIKKKKKSKKKCKDIE</sequence>
<name>A0AAN8JJ34_PATCE</name>
<organism evidence="4 5">
    <name type="scientific">Patella caerulea</name>
    <name type="common">Rayed Mediterranean limpet</name>
    <dbReference type="NCBI Taxonomy" id="87958"/>
    <lineage>
        <taxon>Eukaryota</taxon>
        <taxon>Metazoa</taxon>
        <taxon>Spiralia</taxon>
        <taxon>Lophotrochozoa</taxon>
        <taxon>Mollusca</taxon>
        <taxon>Gastropoda</taxon>
        <taxon>Patellogastropoda</taxon>
        <taxon>Patelloidea</taxon>
        <taxon>Patellidae</taxon>
        <taxon>Patella</taxon>
    </lineage>
</organism>
<keyword evidence="5" id="KW-1185">Reference proteome</keyword>
<feature type="region of interest" description="Disordered" evidence="2">
    <location>
        <begin position="185"/>
        <end position="206"/>
    </location>
</feature>
<dbReference type="AlphaFoldDB" id="A0AAN8JJ34"/>
<dbReference type="PANTHER" id="PTHR23149:SF9">
    <property type="entry name" value="G PATCH DOMAIN-CONTAINING PROTEIN 4"/>
    <property type="match status" value="1"/>
</dbReference>
<dbReference type="InterPro" id="IPR000467">
    <property type="entry name" value="G_patch_dom"/>
</dbReference>
<evidence type="ECO:0000259" key="3">
    <source>
        <dbReference type="PROSITE" id="PS50174"/>
    </source>
</evidence>
<feature type="domain" description="G-patch" evidence="3">
    <location>
        <begin position="3"/>
        <end position="49"/>
    </location>
</feature>
<gene>
    <name evidence="4" type="ORF">SNE40_013318</name>
</gene>
<dbReference type="PANTHER" id="PTHR23149">
    <property type="entry name" value="G PATCH DOMAIN CONTAINING PROTEIN"/>
    <property type="match status" value="1"/>
</dbReference>
<feature type="compositionally biased region" description="Basic and acidic residues" evidence="2">
    <location>
        <begin position="185"/>
        <end position="195"/>
    </location>
</feature>
<dbReference type="SMART" id="SM00443">
    <property type="entry name" value="G_patch"/>
    <property type="match status" value="1"/>
</dbReference>
<dbReference type="GO" id="GO:0003676">
    <property type="term" value="F:nucleic acid binding"/>
    <property type="evidence" value="ECO:0007669"/>
    <property type="project" value="InterPro"/>
</dbReference>
<dbReference type="Proteomes" id="UP001347796">
    <property type="component" value="Unassembled WGS sequence"/>
</dbReference>